<sequence>MADTNPIQSFGSTAATNAFVGNQFSGTTHINVNQASVVACFRSLAFRDIDARQNDIAPPHPETCEWLFESPEFQQWQGPGCRDTHNGVLWIKGKPGAGKSTLMKHAFRRFQRDLFRHHTIVAHFFNARGDRLERTALGLLRSMRLSELQQFVHSTVQQPPRPILLLIDALDECDDDEVRNMIHFLESLSLEPSRADKQLQMCLSSRHYPAIRMNKFVELAVEGNQDHREDIAKYTRKWLRGNDKEMEAEIVQRASNVFLWVVIVVSLLNKAYDEGRIEGMKRILEEIPDGLERLFSTILGQDVPEKAVTLRMLQWVLLSEEPLTAKELFAAAVGIPLPSREVIKRRITTSSKGLIEVRKGERGTVQFIHLSVKDFLFRKKILQTLDPSLGPEPIMASHGRLWRCCWQLVEQAVTASATLQNISWLFHETPLLRYAAHHILFHAEAAVPTDQAYPLESCDIAEKPSIEEWIQRPDAWLQRLNHLRIYTNDLPLEQEDAGLFETLALGRLPNLLTLCLKSANINEQRGDLDNALDTACKSGYQNIAELLLEHGADVNAQSGYFGNALQIACYNGNKKIVELLFTYGADVNSQADAHGSALQAACYYGYQNIAELLLKNGADVNAQGGEYGNALQAACYNGNFGTLPATNDSAGTADIVNVRTSGPGDCAETG</sequence>
<dbReference type="PROSITE" id="PS50297">
    <property type="entry name" value="ANK_REP_REGION"/>
    <property type="match status" value="3"/>
</dbReference>
<dbReference type="InterPro" id="IPR007111">
    <property type="entry name" value="NACHT_NTPase"/>
</dbReference>
<feature type="repeat" description="ANK" evidence="2">
    <location>
        <begin position="593"/>
        <end position="625"/>
    </location>
</feature>
<dbReference type="InterPro" id="IPR027417">
    <property type="entry name" value="P-loop_NTPase"/>
</dbReference>
<feature type="domain" description="NACHT" evidence="3">
    <location>
        <begin position="87"/>
        <end position="206"/>
    </location>
</feature>
<reference evidence="4" key="1">
    <citation type="journal article" date="2012" name="PLoS Genet.">
        <title>Comparative analysis of the genomes of two field isolates of the rice blast fungus Magnaporthe oryzae.</title>
        <authorList>
            <person name="Xue M."/>
            <person name="Yang J."/>
            <person name="Li Z."/>
            <person name="Hu S."/>
            <person name="Yao N."/>
            <person name="Dean R.A."/>
            <person name="Zhao W."/>
            <person name="Shen M."/>
            <person name="Zhang H."/>
            <person name="Li C."/>
            <person name="Liu L."/>
            <person name="Cao L."/>
            <person name="Xu X."/>
            <person name="Xing Y."/>
            <person name="Hsiang T."/>
            <person name="Zhang Z."/>
            <person name="Xu J.R."/>
            <person name="Peng Y.L."/>
        </authorList>
    </citation>
    <scope>NUCLEOTIDE SEQUENCE [LARGE SCALE GENOMIC DNA]</scope>
    <source>
        <strain evidence="4">P131</strain>
    </source>
</reference>
<protein>
    <submittedName>
        <fullName evidence="4">Ankyrin repeat domain-containing protein</fullName>
    </submittedName>
</protein>
<dbReference type="PROSITE" id="PS50837">
    <property type="entry name" value="NACHT"/>
    <property type="match status" value="1"/>
</dbReference>
<accession>L7J1D4</accession>
<dbReference type="Gene3D" id="1.25.40.20">
    <property type="entry name" value="Ankyrin repeat-containing domain"/>
    <property type="match status" value="1"/>
</dbReference>
<dbReference type="PANTHER" id="PTHR10039">
    <property type="entry name" value="AMELOGENIN"/>
    <property type="match status" value="1"/>
</dbReference>
<feature type="repeat" description="ANK" evidence="2">
    <location>
        <begin position="563"/>
        <end position="592"/>
    </location>
</feature>
<dbReference type="Pfam" id="PF12796">
    <property type="entry name" value="Ank_2"/>
    <property type="match status" value="1"/>
</dbReference>
<proteinExistence type="predicted"/>
<dbReference type="InterPro" id="IPR056884">
    <property type="entry name" value="NPHP3-like_N"/>
</dbReference>
<dbReference type="AlphaFoldDB" id="L7J1D4"/>
<gene>
    <name evidence="4" type="ORF">OOW_P131scaffold01133g2</name>
</gene>
<keyword evidence="2" id="KW-0040">ANK repeat</keyword>
<evidence type="ECO:0000256" key="2">
    <source>
        <dbReference type="PROSITE-ProRule" id="PRU00023"/>
    </source>
</evidence>
<dbReference type="SUPFAM" id="SSF48403">
    <property type="entry name" value="Ankyrin repeat"/>
    <property type="match status" value="1"/>
</dbReference>
<feature type="repeat" description="ANK" evidence="2">
    <location>
        <begin position="527"/>
        <end position="559"/>
    </location>
</feature>
<organism>
    <name type="scientific">Pyricularia oryzae (strain P131)</name>
    <name type="common">Rice blast fungus</name>
    <name type="synonym">Magnaporthe oryzae</name>
    <dbReference type="NCBI Taxonomy" id="1143193"/>
    <lineage>
        <taxon>Eukaryota</taxon>
        <taxon>Fungi</taxon>
        <taxon>Dikarya</taxon>
        <taxon>Ascomycota</taxon>
        <taxon>Pezizomycotina</taxon>
        <taxon>Sordariomycetes</taxon>
        <taxon>Sordariomycetidae</taxon>
        <taxon>Magnaporthales</taxon>
        <taxon>Pyriculariaceae</taxon>
        <taxon>Pyricularia</taxon>
    </lineage>
</organism>
<dbReference type="InterPro" id="IPR036770">
    <property type="entry name" value="Ankyrin_rpt-contain_sf"/>
</dbReference>
<dbReference type="Pfam" id="PF00023">
    <property type="entry name" value="Ank"/>
    <property type="match status" value="1"/>
</dbReference>
<dbReference type="SUPFAM" id="SSF52540">
    <property type="entry name" value="P-loop containing nucleoside triphosphate hydrolases"/>
    <property type="match status" value="1"/>
</dbReference>
<evidence type="ECO:0000256" key="1">
    <source>
        <dbReference type="ARBA" id="ARBA00022737"/>
    </source>
</evidence>
<keyword evidence="1" id="KW-0677">Repeat</keyword>
<dbReference type="Pfam" id="PF24883">
    <property type="entry name" value="NPHP3_N"/>
    <property type="match status" value="2"/>
</dbReference>
<dbReference type="Gene3D" id="3.40.50.300">
    <property type="entry name" value="P-loop containing nucleotide triphosphate hydrolases"/>
    <property type="match status" value="1"/>
</dbReference>
<dbReference type="EMBL" id="JH795208">
    <property type="protein sequence ID" value="ELQ61963.1"/>
    <property type="molecule type" value="Genomic_DNA"/>
</dbReference>
<dbReference type="PROSITE" id="PS50088">
    <property type="entry name" value="ANK_REPEAT"/>
    <property type="match status" value="3"/>
</dbReference>
<dbReference type="PANTHER" id="PTHR10039:SF5">
    <property type="entry name" value="NACHT DOMAIN-CONTAINING PROTEIN"/>
    <property type="match status" value="1"/>
</dbReference>
<dbReference type="InterPro" id="IPR002110">
    <property type="entry name" value="Ankyrin_rpt"/>
</dbReference>
<dbReference type="SMART" id="SM00248">
    <property type="entry name" value="ANK"/>
    <property type="match status" value="3"/>
</dbReference>
<name>L7J1D4_PYRO1</name>
<evidence type="ECO:0000259" key="3">
    <source>
        <dbReference type="PROSITE" id="PS50837"/>
    </source>
</evidence>
<evidence type="ECO:0000313" key="4">
    <source>
        <dbReference type="EMBL" id="ELQ61963.1"/>
    </source>
</evidence>